<organism evidence="2 3">
    <name type="scientific">Maricaulis salignorans</name>
    <dbReference type="NCBI Taxonomy" id="144026"/>
    <lineage>
        <taxon>Bacteria</taxon>
        <taxon>Pseudomonadati</taxon>
        <taxon>Pseudomonadota</taxon>
        <taxon>Alphaproteobacteria</taxon>
        <taxon>Maricaulales</taxon>
        <taxon>Maricaulaceae</taxon>
        <taxon>Maricaulis</taxon>
    </lineage>
</organism>
<dbReference type="EMBL" id="FNHG01000025">
    <property type="protein sequence ID" value="SDM84002.1"/>
    <property type="molecule type" value="Genomic_DNA"/>
</dbReference>
<feature type="chain" id="PRO_5011736160" evidence="1">
    <location>
        <begin position="20"/>
        <end position="176"/>
    </location>
</feature>
<dbReference type="STRING" id="144026.SAMN04488568_12513"/>
<dbReference type="Proteomes" id="UP000199759">
    <property type="component" value="Unassembled WGS sequence"/>
</dbReference>
<dbReference type="AlphaFoldDB" id="A0A1G9WHF7"/>
<dbReference type="RefSeq" id="WP_143024171.1">
    <property type="nucleotide sequence ID" value="NZ_FNHG01000025.1"/>
</dbReference>
<evidence type="ECO:0000256" key="1">
    <source>
        <dbReference type="SAM" id="SignalP"/>
    </source>
</evidence>
<feature type="signal peptide" evidence="1">
    <location>
        <begin position="1"/>
        <end position="19"/>
    </location>
</feature>
<sequence>MLIASLALFASLAGSAVDAEPSMLLGVATRESKTLLGEDAEALYALQLTTRDRRLCQVRAFFRGASPRTARYCSGRVTGRQVARSGVAVLGVGEVVQGVGACLSRDGRIVAVRFHTRAGAAVTAQTETCTRSYQQVLCRGDWVVQGVQLYFGGASWLRPQPSLLGLRPLCTAPETV</sequence>
<reference evidence="2 3" key="1">
    <citation type="submission" date="2016-10" db="EMBL/GenBank/DDBJ databases">
        <authorList>
            <person name="de Groot N.N."/>
        </authorList>
    </citation>
    <scope>NUCLEOTIDE SEQUENCE [LARGE SCALE GENOMIC DNA]</scope>
    <source>
        <strain evidence="2 3">DSM 16077</strain>
    </source>
</reference>
<accession>A0A1G9WHF7</accession>
<evidence type="ECO:0000313" key="2">
    <source>
        <dbReference type="EMBL" id="SDM84002.1"/>
    </source>
</evidence>
<name>A0A1G9WHF7_9PROT</name>
<proteinExistence type="predicted"/>
<gene>
    <name evidence="2" type="ORF">SAMN04488568_12513</name>
</gene>
<keyword evidence="3" id="KW-1185">Reference proteome</keyword>
<keyword evidence="1" id="KW-0732">Signal</keyword>
<dbReference type="OrthoDB" id="7632113at2"/>
<protein>
    <submittedName>
        <fullName evidence="2">Uncharacterized protein</fullName>
    </submittedName>
</protein>
<evidence type="ECO:0000313" key="3">
    <source>
        <dbReference type="Proteomes" id="UP000199759"/>
    </source>
</evidence>